<feature type="chain" id="PRO_5044024065" description="CFEM domain-containing protein" evidence="16">
    <location>
        <begin position="20"/>
        <end position="182"/>
    </location>
</feature>
<evidence type="ECO:0000256" key="7">
    <source>
        <dbReference type="ARBA" id="ARBA00022622"/>
    </source>
</evidence>
<comment type="similarity">
    <text evidence="3">Belongs to the RBT5 family.</text>
</comment>
<dbReference type="GO" id="GO:0046872">
    <property type="term" value="F:metal ion binding"/>
    <property type="evidence" value="ECO:0007669"/>
    <property type="project" value="UniProtKB-UniRule"/>
</dbReference>
<evidence type="ECO:0000313" key="19">
    <source>
        <dbReference type="Proteomes" id="UP001321760"/>
    </source>
</evidence>
<dbReference type="GO" id="GO:0098552">
    <property type="term" value="C:side of membrane"/>
    <property type="evidence" value="ECO:0007669"/>
    <property type="project" value="UniProtKB-KW"/>
</dbReference>
<feature type="signal peptide" evidence="16">
    <location>
        <begin position="1"/>
        <end position="19"/>
    </location>
</feature>
<organism evidence="18 19">
    <name type="scientific">Podospora aff. communis PSN243</name>
    <dbReference type="NCBI Taxonomy" id="3040156"/>
    <lineage>
        <taxon>Eukaryota</taxon>
        <taxon>Fungi</taxon>
        <taxon>Dikarya</taxon>
        <taxon>Ascomycota</taxon>
        <taxon>Pezizomycotina</taxon>
        <taxon>Sordariomycetes</taxon>
        <taxon>Sordariomycetidae</taxon>
        <taxon>Sordariales</taxon>
        <taxon>Podosporaceae</taxon>
        <taxon>Podospora</taxon>
    </lineage>
</organism>
<reference evidence="18" key="1">
    <citation type="journal article" date="2023" name="Mol. Phylogenet. Evol.">
        <title>Genome-scale phylogeny and comparative genomics of the fungal order Sordariales.</title>
        <authorList>
            <person name="Hensen N."/>
            <person name="Bonometti L."/>
            <person name="Westerberg I."/>
            <person name="Brannstrom I.O."/>
            <person name="Guillou S."/>
            <person name="Cros-Aarteil S."/>
            <person name="Calhoun S."/>
            <person name="Haridas S."/>
            <person name="Kuo A."/>
            <person name="Mondo S."/>
            <person name="Pangilinan J."/>
            <person name="Riley R."/>
            <person name="LaButti K."/>
            <person name="Andreopoulos B."/>
            <person name="Lipzen A."/>
            <person name="Chen C."/>
            <person name="Yan M."/>
            <person name="Daum C."/>
            <person name="Ng V."/>
            <person name="Clum A."/>
            <person name="Steindorff A."/>
            <person name="Ohm R.A."/>
            <person name="Martin F."/>
            <person name="Silar P."/>
            <person name="Natvig D.O."/>
            <person name="Lalanne C."/>
            <person name="Gautier V."/>
            <person name="Ament-Velasquez S.L."/>
            <person name="Kruys A."/>
            <person name="Hutchinson M.I."/>
            <person name="Powell A.J."/>
            <person name="Barry K."/>
            <person name="Miller A.N."/>
            <person name="Grigoriev I.V."/>
            <person name="Debuchy R."/>
            <person name="Gladieux P."/>
            <person name="Hiltunen Thoren M."/>
            <person name="Johannesson H."/>
        </authorList>
    </citation>
    <scope>NUCLEOTIDE SEQUENCE</scope>
    <source>
        <strain evidence="18">PSN243</strain>
    </source>
</reference>
<evidence type="ECO:0000256" key="12">
    <source>
        <dbReference type="ARBA" id="ARBA00023157"/>
    </source>
</evidence>
<reference evidence="18" key="2">
    <citation type="submission" date="2023-05" db="EMBL/GenBank/DDBJ databases">
        <authorList>
            <consortium name="Lawrence Berkeley National Laboratory"/>
            <person name="Steindorff A."/>
            <person name="Hensen N."/>
            <person name="Bonometti L."/>
            <person name="Westerberg I."/>
            <person name="Brannstrom I.O."/>
            <person name="Guillou S."/>
            <person name="Cros-Aarteil S."/>
            <person name="Calhoun S."/>
            <person name="Haridas S."/>
            <person name="Kuo A."/>
            <person name="Mondo S."/>
            <person name="Pangilinan J."/>
            <person name="Riley R."/>
            <person name="Labutti K."/>
            <person name="Andreopoulos B."/>
            <person name="Lipzen A."/>
            <person name="Chen C."/>
            <person name="Yanf M."/>
            <person name="Daum C."/>
            <person name="Ng V."/>
            <person name="Clum A."/>
            <person name="Ohm R."/>
            <person name="Martin F."/>
            <person name="Silar P."/>
            <person name="Natvig D."/>
            <person name="Lalanne C."/>
            <person name="Gautier V."/>
            <person name="Ament-Velasquez S.L."/>
            <person name="Kruys A."/>
            <person name="Hutchinson M.I."/>
            <person name="Powell A.J."/>
            <person name="Barry K."/>
            <person name="Miller A.N."/>
            <person name="Grigoriev I.V."/>
            <person name="Debuchy R."/>
            <person name="Gladieux P."/>
            <person name="Thoren M.H."/>
            <person name="Johannesson H."/>
        </authorList>
    </citation>
    <scope>NUCLEOTIDE SEQUENCE</scope>
    <source>
        <strain evidence="18">PSN243</strain>
    </source>
</reference>
<evidence type="ECO:0000256" key="8">
    <source>
        <dbReference type="ARBA" id="ARBA00022723"/>
    </source>
</evidence>
<evidence type="ECO:0000256" key="4">
    <source>
        <dbReference type="ARBA" id="ARBA00022475"/>
    </source>
</evidence>
<evidence type="ECO:0000256" key="13">
    <source>
        <dbReference type="ARBA" id="ARBA00023180"/>
    </source>
</evidence>
<dbReference type="Pfam" id="PF05730">
    <property type="entry name" value="CFEM"/>
    <property type="match status" value="1"/>
</dbReference>
<keyword evidence="6 15" id="KW-0349">Heme</keyword>
<protein>
    <recommendedName>
        <fullName evidence="17">CFEM domain-containing protein</fullName>
    </recommendedName>
</protein>
<dbReference type="PROSITE" id="PS52012">
    <property type="entry name" value="CFEM"/>
    <property type="match status" value="1"/>
</dbReference>
<dbReference type="GO" id="GO:0005886">
    <property type="term" value="C:plasma membrane"/>
    <property type="evidence" value="ECO:0007669"/>
    <property type="project" value="UniProtKB-SubCell"/>
</dbReference>
<evidence type="ECO:0000256" key="9">
    <source>
        <dbReference type="ARBA" id="ARBA00022729"/>
    </source>
</evidence>
<keyword evidence="12 15" id="KW-1015">Disulfide bond</keyword>
<evidence type="ECO:0000256" key="3">
    <source>
        <dbReference type="ARBA" id="ARBA00010031"/>
    </source>
</evidence>
<feature type="domain" description="CFEM" evidence="17">
    <location>
        <begin position="5"/>
        <end position="117"/>
    </location>
</feature>
<dbReference type="Proteomes" id="UP001321760">
    <property type="component" value="Unassembled WGS sequence"/>
</dbReference>
<keyword evidence="11" id="KW-0472">Membrane</keyword>
<evidence type="ECO:0000256" key="16">
    <source>
        <dbReference type="SAM" id="SignalP"/>
    </source>
</evidence>
<evidence type="ECO:0000256" key="10">
    <source>
        <dbReference type="ARBA" id="ARBA00023004"/>
    </source>
</evidence>
<evidence type="ECO:0000259" key="17">
    <source>
        <dbReference type="PROSITE" id="PS52012"/>
    </source>
</evidence>
<evidence type="ECO:0000256" key="6">
    <source>
        <dbReference type="ARBA" id="ARBA00022617"/>
    </source>
</evidence>
<dbReference type="EMBL" id="MU865927">
    <property type="protein sequence ID" value="KAK4451575.1"/>
    <property type="molecule type" value="Genomic_DNA"/>
</dbReference>
<keyword evidence="9 16" id="KW-0732">Signal</keyword>
<dbReference type="InterPro" id="IPR008427">
    <property type="entry name" value="Extracellular_membr_CFEM_dom"/>
</dbReference>
<name>A0AAV9GV07_9PEZI</name>
<dbReference type="SMART" id="SM00747">
    <property type="entry name" value="CFEM"/>
    <property type="match status" value="1"/>
</dbReference>
<keyword evidence="4" id="KW-1003">Cell membrane</keyword>
<sequence length="182" mass="18592">MKLSVALQLAGAVAVLAQGQDCTSVALNAIPSCAQPCYLENAPSIGCAGLDFACQCKQKTAMFNAIQGCVATKCPESEFERVVDGSNEVCDCAAPGFVEPATPQTTAASTLRTVQTVANTAVNTVVNTAVASSIAAPTVVNEDYDYPARPTPTYFATASGAERSAVAGLGVVFSAFLALMVL</sequence>
<evidence type="ECO:0000256" key="11">
    <source>
        <dbReference type="ARBA" id="ARBA00023136"/>
    </source>
</evidence>
<keyword evidence="14" id="KW-0449">Lipoprotein</keyword>
<evidence type="ECO:0000256" key="1">
    <source>
        <dbReference type="ARBA" id="ARBA00004609"/>
    </source>
</evidence>
<dbReference type="PANTHER" id="PTHR37928:SF2">
    <property type="entry name" value="GPI ANCHORED CFEM DOMAIN PROTEIN (AFU_ORTHOLOGUE AFUA_6G10580)"/>
    <property type="match status" value="1"/>
</dbReference>
<dbReference type="InterPro" id="IPR051735">
    <property type="entry name" value="CFEM_domain"/>
</dbReference>
<proteinExistence type="inferred from homology"/>
<comment type="caution">
    <text evidence="15">Lacks conserved residue(s) required for the propagation of feature annotation.</text>
</comment>
<comment type="caution">
    <text evidence="18">The sequence shown here is derived from an EMBL/GenBank/DDBJ whole genome shotgun (WGS) entry which is preliminary data.</text>
</comment>
<keyword evidence="8 15" id="KW-0479">Metal-binding</keyword>
<keyword evidence="19" id="KW-1185">Reference proteome</keyword>
<evidence type="ECO:0000256" key="2">
    <source>
        <dbReference type="ARBA" id="ARBA00004613"/>
    </source>
</evidence>
<accession>A0AAV9GV07</accession>
<evidence type="ECO:0000256" key="15">
    <source>
        <dbReference type="PROSITE-ProRule" id="PRU01356"/>
    </source>
</evidence>
<keyword evidence="10 15" id="KW-0408">Iron</keyword>
<dbReference type="PANTHER" id="PTHR37928">
    <property type="entry name" value="CFEM DOMAIN PROTEIN (AFU_ORTHOLOGUE AFUA_6G14090)"/>
    <property type="match status" value="1"/>
</dbReference>
<evidence type="ECO:0000256" key="5">
    <source>
        <dbReference type="ARBA" id="ARBA00022525"/>
    </source>
</evidence>
<keyword evidence="5" id="KW-0964">Secreted</keyword>
<feature type="binding site" description="axial binding residue" evidence="15">
    <location>
        <position position="51"/>
    </location>
    <ligand>
        <name>heme</name>
        <dbReference type="ChEBI" id="CHEBI:30413"/>
    </ligand>
    <ligandPart>
        <name>Fe</name>
        <dbReference type="ChEBI" id="CHEBI:18248"/>
    </ligandPart>
</feature>
<keyword evidence="13" id="KW-0325">Glycoprotein</keyword>
<gene>
    <name evidence="18" type="ORF">QBC34DRAFT_48413</name>
</gene>
<evidence type="ECO:0000313" key="18">
    <source>
        <dbReference type="EMBL" id="KAK4451575.1"/>
    </source>
</evidence>
<dbReference type="AlphaFoldDB" id="A0AAV9GV07"/>
<evidence type="ECO:0000256" key="14">
    <source>
        <dbReference type="ARBA" id="ARBA00023288"/>
    </source>
</evidence>
<comment type="subcellular location">
    <subcellularLocation>
        <location evidence="1">Cell membrane</location>
        <topology evidence="1">Lipid-anchor</topology>
        <topology evidence="1">GPI-anchor</topology>
    </subcellularLocation>
    <subcellularLocation>
        <location evidence="2">Secreted</location>
    </subcellularLocation>
</comment>
<dbReference type="GO" id="GO:0005576">
    <property type="term" value="C:extracellular region"/>
    <property type="evidence" value="ECO:0007669"/>
    <property type="project" value="UniProtKB-SubCell"/>
</dbReference>
<keyword evidence="7" id="KW-0336">GPI-anchor</keyword>
<feature type="disulfide bond" evidence="15">
    <location>
        <begin position="47"/>
        <end position="54"/>
    </location>
</feature>